<dbReference type="GO" id="GO:0005524">
    <property type="term" value="F:ATP binding"/>
    <property type="evidence" value="ECO:0007669"/>
    <property type="project" value="UniProtKB-KW"/>
</dbReference>
<dbReference type="Gene3D" id="1.10.150.80">
    <property type="entry name" value="HRDC domain"/>
    <property type="match status" value="1"/>
</dbReference>
<feature type="compositionally biased region" description="Polar residues" evidence="12">
    <location>
        <begin position="834"/>
        <end position="859"/>
    </location>
</feature>
<dbReference type="SMART" id="SM00490">
    <property type="entry name" value="HELICc"/>
    <property type="match status" value="1"/>
</dbReference>
<organism evidence="16 17">
    <name type="scientific">Meganyctiphanes norvegica</name>
    <name type="common">Northern krill</name>
    <name type="synonym">Thysanopoda norvegica</name>
    <dbReference type="NCBI Taxonomy" id="48144"/>
    <lineage>
        <taxon>Eukaryota</taxon>
        <taxon>Metazoa</taxon>
        <taxon>Ecdysozoa</taxon>
        <taxon>Arthropoda</taxon>
        <taxon>Crustacea</taxon>
        <taxon>Multicrustacea</taxon>
        <taxon>Malacostraca</taxon>
        <taxon>Eumalacostraca</taxon>
        <taxon>Eucarida</taxon>
        <taxon>Euphausiacea</taxon>
        <taxon>Euphausiidae</taxon>
        <taxon>Meganyctiphanes</taxon>
    </lineage>
</organism>
<feature type="compositionally biased region" description="Basic and acidic residues" evidence="12">
    <location>
        <begin position="788"/>
        <end position="805"/>
    </location>
</feature>
<dbReference type="Proteomes" id="UP001497623">
    <property type="component" value="Unassembled WGS sequence"/>
</dbReference>
<evidence type="ECO:0000256" key="4">
    <source>
        <dbReference type="ARBA" id="ARBA00022801"/>
    </source>
</evidence>
<dbReference type="GO" id="GO:0005694">
    <property type="term" value="C:chromosome"/>
    <property type="evidence" value="ECO:0007669"/>
    <property type="project" value="TreeGrafter"/>
</dbReference>
<dbReference type="PANTHER" id="PTHR13710">
    <property type="entry name" value="DNA HELICASE RECQ FAMILY MEMBER"/>
    <property type="match status" value="1"/>
</dbReference>
<dbReference type="PANTHER" id="PTHR13710:SF120">
    <property type="entry name" value="BIFUNCTIONAL 3'-5' EXONUCLEASE_ATP-DEPENDENT HELICASE WRN"/>
    <property type="match status" value="1"/>
</dbReference>
<dbReference type="GO" id="GO:0005634">
    <property type="term" value="C:nucleus"/>
    <property type="evidence" value="ECO:0007669"/>
    <property type="project" value="TreeGrafter"/>
</dbReference>
<evidence type="ECO:0000256" key="1">
    <source>
        <dbReference type="ARBA" id="ARBA00001947"/>
    </source>
</evidence>
<feature type="compositionally biased region" description="Acidic residues" evidence="12">
    <location>
        <begin position="1008"/>
        <end position="1017"/>
    </location>
</feature>
<feature type="domain" description="Helicase ATP-binding" evidence="14">
    <location>
        <begin position="94"/>
        <end position="262"/>
    </location>
</feature>
<dbReference type="EMBL" id="CAXKWB010009289">
    <property type="protein sequence ID" value="CAL4094160.1"/>
    <property type="molecule type" value="Genomic_DNA"/>
</dbReference>
<keyword evidence="3" id="KW-0547">Nucleotide-binding</keyword>
<evidence type="ECO:0000256" key="7">
    <source>
        <dbReference type="ARBA" id="ARBA00023125"/>
    </source>
</evidence>
<dbReference type="FunFam" id="3.40.50.300:FF:000941">
    <property type="entry name" value="Werner syndrome RecQ like helicase"/>
    <property type="match status" value="1"/>
</dbReference>
<evidence type="ECO:0000256" key="6">
    <source>
        <dbReference type="ARBA" id="ARBA00022840"/>
    </source>
</evidence>
<evidence type="ECO:0000259" key="15">
    <source>
        <dbReference type="PROSITE" id="PS51194"/>
    </source>
</evidence>
<dbReference type="SUPFAM" id="SSF46785">
    <property type="entry name" value="Winged helix' DNA-binding domain"/>
    <property type="match status" value="1"/>
</dbReference>
<dbReference type="AlphaFoldDB" id="A0AAV2QN01"/>
<dbReference type="Pfam" id="PF00270">
    <property type="entry name" value="DEAD"/>
    <property type="match status" value="1"/>
</dbReference>
<dbReference type="SMART" id="SM00956">
    <property type="entry name" value="RQC"/>
    <property type="match status" value="1"/>
</dbReference>
<accession>A0AAV2QN01</accession>
<dbReference type="SUPFAM" id="SSF52540">
    <property type="entry name" value="P-loop containing nucleoside triphosphate hydrolases"/>
    <property type="match status" value="1"/>
</dbReference>
<dbReference type="PROSITE" id="PS51192">
    <property type="entry name" value="HELICASE_ATP_BIND_1"/>
    <property type="match status" value="1"/>
</dbReference>
<dbReference type="InterPro" id="IPR001650">
    <property type="entry name" value="Helicase_C-like"/>
</dbReference>
<dbReference type="InterPro" id="IPR010997">
    <property type="entry name" value="HRDC-like_sf"/>
</dbReference>
<dbReference type="InterPro" id="IPR018982">
    <property type="entry name" value="RQC_domain"/>
</dbReference>
<comment type="catalytic activity">
    <reaction evidence="9">
        <text>Couples ATP hydrolysis with the unwinding of duplex DNA by translocating in the 3'-5' direction.</text>
        <dbReference type="EC" id="5.6.2.4"/>
    </reaction>
</comment>
<keyword evidence="4" id="KW-0378">Hydrolase</keyword>
<feature type="non-terminal residue" evidence="16">
    <location>
        <position position="1"/>
    </location>
</feature>
<evidence type="ECO:0000256" key="8">
    <source>
        <dbReference type="ARBA" id="ARBA00023235"/>
    </source>
</evidence>
<dbReference type="InterPro" id="IPR004589">
    <property type="entry name" value="DNA_helicase_ATP-dep_RecQ"/>
</dbReference>
<comment type="catalytic activity">
    <reaction evidence="11">
        <text>ATP + H2O = ADP + phosphate + H(+)</text>
        <dbReference type="Rhea" id="RHEA:13065"/>
        <dbReference type="ChEBI" id="CHEBI:15377"/>
        <dbReference type="ChEBI" id="CHEBI:15378"/>
        <dbReference type="ChEBI" id="CHEBI:30616"/>
        <dbReference type="ChEBI" id="CHEBI:43474"/>
        <dbReference type="ChEBI" id="CHEBI:456216"/>
    </reaction>
</comment>
<dbReference type="InterPro" id="IPR027417">
    <property type="entry name" value="P-loop_NTPase"/>
</dbReference>
<evidence type="ECO:0000256" key="5">
    <source>
        <dbReference type="ARBA" id="ARBA00022806"/>
    </source>
</evidence>
<proteinExistence type="inferred from homology"/>
<feature type="compositionally biased region" description="Polar residues" evidence="12">
    <location>
        <begin position="971"/>
        <end position="981"/>
    </location>
</feature>
<evidence type="ECO:0000313" key="17">
    <source>
        <dbReference type="Proteomes" id="UP001497623"/>
    </source>
</evidence>
<dbReference type="Pfam" id="PF16124">
    <property type="entry name" value="RecQ_Zn_bind"/>
    <property type="match status" value="1"/>
</dbReference>
<dbReference type="NCBIfam" id="TIGR00614">
    <property type="entry name" value="recQ_fam"/>
    <property type="match status" value="1"/>
</dbReference>
<dbReference type="InterPro" id="IPR011545">
    <property type="entry name" value="DEAD/DEAH_box_helicase_dom"/>
</dbReference>
<dbReference type="GO" id="GO:0016787">
    <property type="term" value="F:hydrolase activity"/>
    <property type="evidence" value="ECO:0007669"/>
    <property type="project" value="UniProtKB-KW"/>
</dbReference>
<dbReference type="GO" id="GO:0006260">
    <property type="term" value="P:DNA replication"/>
    <property type="evidence" value="ECO:0007669"/>
    <property type="project" value="InterPro"/>
</dbReference>
<evidence type="ECO:0000256" key="9">
    <source>
        <dbReference type="ARBA" id="ARBA00034617"/>
    </source>
</evidence>
<evidence type="ECO:0000256" key="12">
    <source>
        <dbReference type="SAM" id="MobiDB-lite"/>
    </source>
</evidence>
<comment type="similarity">
    <text evidence="2">Belongs to the helicase family. RecQ subfamily.</text>
</comment>
<feature type="compositionally biased region" description="Polar residues" evidence="12">
    <location>
        <begin position="936"/>
        <end position="957"/>
    </location>
</feature>
<feature type="compositionally biased region" description="Low complexity" evidence="12">
    <location>
        <begin position="982"/>
        <end position="996"/>
    </location>
</feature>
<comment type="caution">
    <text evidence="16">The sequence shown here is derived from an EMBL/GenBank/DDBJ whole genome shotgun (WGS) entry which is preliminary data.</text>
</comment>
<reference evidence="16 17" key="1">
    <citation type="submission" date="2024-05" db="EMBL/GenBank/DDBJ databases">
        <authorList>
            <person name="Wallberg A."/>
        </authorList>
    </citation>
    <scope>NUCLEOTIDE SEQUENCE [LARGE SCALE GENOMIC DNA]</scope>
</reference>
<dbReference type="PROSITE" id="PS51194">
    <property type="entry name" value="HELICASE_CTER"/>
    <property type="match status" value="1"/>
</dbReference>
<dbReference type="SMART" id="SM00341">
    <property type="entry name" value="HRDC"/>
    <property type="match status" value="1"/>
</dbReference>
<feature type="domain" description="Helicase C-terminal" evidence="15">
    <location>
        <begin position="293"/>
        <end position="461"/>
    </location>
</feature>
<evidence type="ECO:0000313" key="16">
    <source>
        <dbReference type="EMBL" id="CAL4094160.1"/>
    </source>
</evidence>
<keyword evidence="7" id="KW-0238">DNA-binding</keyword>
<dbReference type="GO" id="GO:0005737">
    <property type="term" value="C:cytoplasm"/>
    <property type="evidence" value="ECO:0007669"/>
    <property type="project" value="TreeGrafter"/>
</dbReference>
<feature type="compositionally biased region" description="Basic and acidic residues" evidence="12">
    <location>
        <begin position="1029"/>
        <end position="1045"/>
    </location>
</feature>
<feature type="region of interest" description="Disordered" evidence="12">
    <location>
        <begin position="788"/>
        <end position="817"/>
    </location>
</feature>
<dbReference type="SUPFAM" id="SSF47819">
    <property type="entry name" value="HRDC-like"/>
    <property type="match status" value="1"/>
</dbReference>
<dbReference type="Pfam" id="PF00271">
    <property type="entry name" value="Helicase_C"/>
    <property type="match status" value="1"/>
</dbReference>
<dbReference type="GO" id="GO:0000724">
    <property type="term" value="P:double-strand break repair via homologous recombination"/>
    <property type="evidence" value="ECO:0007669"/>
    <property type="project" value="TreeGrafter"/>
</dbReference>
<keyword evidence="5" id="KW-0347">Helicase</keyword>
<evidence type="ECO:0000256" key="11">
    <source>
        <dbReference type="ARBA" id="ARBA00049360"/>
    </source>
</evidence>
<feature type="compositionally biased region" description="Low complexity" evidence="12">
    <location>
        <begin position="1019"/>
        <end position="1028"/>
    </location>
</feature>
<dbReference type="GO" id="GO:0009378">
    <property type="term" value="F:four-way junction helicase activity"/>
    <property type="evidence" value="ECO:0007669"/>
    <property type="project" value="TreeGrafter"/>
</dbReference>
<evidence type="ECO:0000256" key="10">
    <source>
        <dbReference type="ARBA" id="ARBA00034808"/>
    </source>
</evidence>
<dbReference type="InterPro" id="IPR044876">
    <property type="entry name" value="HRDC_dom_sf"/>
</dbReference>
<dbReference type="InterPro" id="IPR032284">
    <property type="entry name" value="RecQ_Zn-bd"/>
</dbReference>
<dbReference type="InterPro" id="IPR014001">
    <property type="entry name" value="Helicase_ATP-bd"/>
</dbReference>
<evidence type="ECO:0000259" key="14">
    <source>
        <dbReference type="PROSITE" id="PS51192"/>
    </source>
</evidence>
<keyword evidence="6" id="KW-0067">ATP-binding</keyword>
<dbReference type="PROSITE" id="PS50967">
    <property type="entry name" value="HRDC"/>
    <property type="match status" value="1"/>
</dbReference>
<dbReference type="Gene3D" id="3.40.50.300">
    <property type="entry name" value="P-loop containing nucleotide triphosphate hydrolases"/>
    <property type="match status" value="2"/>
</dbReference>
<feature type="region of interest" description="Disordered" evidence="12">
    <location>
        <begin position="927"/>
        <end position="1067"/>
    </location>
</feature>
<evidence type="ECO:0000256" key="2">
    <source>
        <dbReference type="ARBA" id="ARBA00005446"/>
    </source>
</evidence>
<dbReference type="CDD" id="cd18794">
    <property type="entry name" value="SF2_C_RecQ"/>
    <property type="match status" value="1"/>
</dbReference>
<dbReference type="InterPro" id="IPR036388">
    <property type="entry name" value="WH-like_DNA-bd_sf"/>
</dbReference>
<dbReference type="SMART" id="SM00487">
    <property type="entry name" value="DEXDc"/>
    <property type="match status" value="1"/>
</dbReference>
<protein>
    <recommendedName>
        <fullName evidence="10">DNA 3'-5' helicase</fullName>
        <ecNumber evidence="10">5.6.2.4</ecNumber>
    </recommendedName>
</protein>
<feature type="region of interest" description="Disordered" evidence="12">
    <location>
        <begin position="834"/>
        <end position="860"/>
    </location>
</feature>
<evidence type="ECO:0000259" key="13">
    <source>
        <dbReference type="PROSITE" id="PS50967"/>
    </source>
</evidence>
<keyword evidence="17" id="KW-1185">Reference proteome</keyword>
<dbReference type="CDD" id="cd17920">
    <property type="entry name" value="DEXHc_RecQ"/>
    <property type="match status" value="1"/>
</dbReference>
<keyword evidence="8" id="KW-0413">Isomerase</keyword>
<sequence>RMEDDDEIASAMEAFADDEIPDDGMDDMFADADTDFDDGDSNAVSPVKGLNQTVLFTEEDTLPSSVPPPSKKHFHVLQEIFGHSSFRPMQWKIINAVLSGQDNCVVMATGYGKSLCYQFPAIYNNGVAVVVSPLISLMEDQVLALQSMNVEACFLGSAQLKKGEVYENMYQGIYRVIYVTPEFADNCMNALQTLHKRVGITLFAVDEAHCVSQWGHDFRPSYRKLGNLRRTFPSVPILALTATATQQVRHDICNSLGLKNPEVSITNFDRPNLYLEVKHKNKCVKTDILPLMKRDEYGNYVADGSTIIYCPTKKQTEEVATQLEGYGVECGIYHAGIATQKKRNTHEMFVRDKITVIVATIAFGMGINKPDVRRVIHYGAPRDIESYYQEIGRAGRDGLPALCTVFYVPADFATHKFLLSQSHSESYKEYRMKMLRKMEDYLEIRTCRRIASLSHFTKNLPPDTLREDCCDNCSKNLVAKQSNKGKSRVEMALDEQGRYNFSKDARDLINATHDLKGMTAMGTIIMVLRGSNNSKVKPWWKSLSTFGAGKNRTESYWKALGKMLVSEDYLVETHTGGGGGGGGGGGWGRGRGRGFSKGKFEFSYDAISVSRKGNDVIDDPGYSFLLKPSAGMMDELRYVIKIARPGTAAVSDNKKQDIRSGNLLNPSNFLYKAPLQYKTMDRIKPDTDKTKAQPVKEKKAVDPEEEKLKVELYNSLIALRNRLGDESGFMPYLVANNRLLVSFTQERPTTITQLRKVEGMPEAKIQKFGTAFVHHIFEFCQRTGLKCDSKNRDENTDAPKIKVESDTTNNNSSSSFISSNKLYNSQSRLDDKAATSSGWISSTKKKSNSQTDFTEESNSMDYDDMFKDDFDDYEISESRNIKTDKSDNNAETVSKGKCEIILPKRETESQKSNIDFDKVDFGESDFYDDNDKSSSVRDSGINNIPTNSSMNFSNISDRLTPDDTKPIREGNSFSKNTNGNNSLLSRSLSGSQSKLSQAPSKKRKGAIFDDDSEEDDPISNQDSNTSTTDTEKYERILEANKRKLDNTGWINSKKMKAKMKKSSLFGK</sequence>
<dbReference type="InterPro" id="IPR002121">
    <property type="entry name" value="HRDC_dom"/>
</dbReference>
<dbReference type="GO" id="GO:0043138">
    <property type="term" value="F:3'-5' DNA helicase activity"/>
    <property type="evidence" value="ECO:0007669"/>
    <property type="project" value="UniProtKB-EC"/>
</dbReference>
<feature type="region of interest" description="Disordered" evidence="12">
    <location>
        <begin position="16"/>
        <end position="36"/>
    </location>
</feature>
<name>A0AAV2QN01_MEGNR</name>
<feature type="compositionally biased region" description="Basic and acidic residues" evidence="12">
    <location>
        <begin position="959"/>
        <end position="968"/>
    </location>
</feature>
<feature type="domain" description="HRDC" evidence="13">
    <location>
        <begin position="706"/>
        <end position="786"/>
    </location>
</feature>
<dbReference type="EC" id="5.6.2.4" evidence="10"/>
<dbReference type="InterPro" id="IPR036390">
    <property type="entry name" value="WH_DNA-bd_sf"/>
</dbReference>
<evidence type="ECO:0000256" key="3">
    <source>
        <dbReference type="ARBA" id="ARBA00022741"/>
    </source>
</evidence>
<dbReference type="Gene3D" id="1.10.10.10">
    <property type="entry name" value="Winged helix-like DNA-binding domain superfamily/Winged helix DNA-binding domain"/>
    <property type="match status" value="1"/>
</dbReference>
<gene>
    <name evidence="16" type="ORF">MNOR_LOCUS15080</name>
</gene>
<dbReference type="Pfam" id="PF00570">
    <property type="entry name" value="HRDC"/>
    <property type="match status" value="1"/>
</dbReference>
<dbReference type="Pfam" id="PF09382">
    <property type="entry name" value="RQC"/>
    <property type="match status" value="1"/>
</dbReference>
<comment type="cofactor">
    <cofactor evidence="1">
        <name>Zn(2+)</name>
        <dbReference type="ChEBI" id="CHEBI:29105"/>
    </cofactor>
</comment>
<dbReference type="GO" id="GO:0003677">
    <property type="term" value="F:DNA binding"/>
    <property type="evidence" value="ECO:0007669"/>
    <property type="project" value="UniProtKB-KW"/>
</dbReference>